<dbReference type="InterPro" id="IPR036397">
    <property type="entry name" value="RNaseH_sf"/>
</dbReference>
<dbReference type="GO" id="GO:0003676">
    <property type="term" value="F:nucleic acid binding"/>
    <property type="evidence" value="ECO:0007669"/>
    <property type="project" value="InterPro"/>
</dbReference>
<dbReference type="AlphaFoldDB" id="A0A8X6WRU8"/>
<sequence length="172" mass="20015">MSTSDEQRSGRPVSVRTDLSRAVIEQLVDEDRRGTLLELERACGIEKRTVYRILRNELHLSKIAAWSAVGPDFLFIDDSARLHRSFKVSDKPQIVTILRMLWSAYLPDLNRIEHTWDVLDRGSSQRIIPHRTVQELNTALREKWDKVPQEFLDSLVKIMENRCKMCNSVNVQ</sequence>
<dbReference type="EMBL" id="BMAV01001749">
    <property type="protein sequence ID" value="GFY40183.1"/>
    <property type="molecule type" value="Genomic_DNA"/>
</dbReference>
<evidence type="ECO:0000313" key="2">
    <source>
        <dbReference type="Proteomes" id="UP000886998"/>
    </source>
</evidence>
<comment type="caution">
    <text evidence="1">The sequence shown here is derived from an EMBL/GenBank/DDBJ whole genome shotgun (WGS) entry which is preliminary data.</text>
</comment>
<accession>A0A8X6WRU8</accession>
<reference evidence="1" key="1">
    <citation type="submission" date="2020-08" db="EMBL/GenBank/DDBJ databases">
        <title>Multicomponent nature underlies the extraordinary mechanical properties of spider dragline silk.</title>
        <authorList>
            <person name="Kono N."/>
            <person name="Nakamura H."/>
            <person name="Mori M."/>
            <person name="Yoshida Y."/>
            <person name="Ohtoshi R."/>
            <person name="Malay A.D."/>
            <person name="Moran D.A.P."/>
            <person name="Tomita M."/>
            <person name="Numata K."/>
            <person name="Arakawa K."/>
        </authorList>
    </citation>
    <scope>NUCLEOTIDE SEQUENCE</scope>
</reference>
<protein>
    <submittedName>
        <fullName evidence="1">Transposable element Tc1 transposase</fullName>
    </submittedName>
</protein>
<dbReference type="Gene3D" id="3.30.420.10">
    <property type="entry name" value="Ribonuclease H-like superfamily/Ribonuclease H"/>
    <property type="match status" value="1"/>
</dbReference>
<dbReference type="OrthoDB" id="4843387at2759"/>
<keyword evidence="2" id="KW-1185">Reference proteome</keyword>
<evidence type="ECO:0000313" key="1">
    <source>
        <dbReference type="EMBL" id="GFY40183.1"/>
    </source>
</evidence>
<name>A0A8X6WRU8_9ARAC</name>
<gene>
    <name evidence="1" type="primary">tc1a_61</name>
    <name evidence="1" type="ORF">TNIN_488901</name>
</gene>
<proteinExistence type="predicted"/>
<organism evidence="1 2">
    <name type="scientific">Trichonephila inaurata madagascariensis</name>
    <dbReference type="NCBI Taxonomy" id="2747483"/>
    <lineage>
        <taxon>Eukaryota</taxon>
        <taxon>Metazoa</taxon>
        <taxon>Ecdysozoa</taxon>
        <taxon>Arthropoda</taxon>
        <taxon>Chelicerata</taxon>
        <taxon>Arachnida</taxon>
        <taxon>Araneae</taxon>
        <taxon>Araneomorphae</taxon>
        <taxon>Entelegynae</taxon>
        <taxon>Araneoidea</taxon>
        <taxon>Nephilidae</taxon>
        <taxon>Trichonephila</taxon>
        <taxon>Trichonephila inaurata</taxon>
    </lineage>
</organism>
<dbReference type="Proteomes" id="UP000886998">
    <property type="component" value="Unassembled WGS sequence"/>
</dbReference>